<dbReference type="InterPro" id="IPR019734">
    <property type="entry name" value="TPR_rpt"/>
</dbReference>
<dbReference type="AlphaFoldDB" id="A0A516H515"/>
<dbReference type="SUPFAM" id="SSF53756">
    <property type="entry name" value="UDP-Glycosyltransferase/glycogen phosphorylase"/>
    <property type="match status" value="1"/>
</dbReference>
<dbReference type="EMBL" id="CP041636">
    <property type="protein sequence ID" value="QDO98827.1"/>
    <property type="molecule type" value="Genomic_DNA"/>
</dbReference>
<keyword evidence="1" id="KW-0677">Repeat</keyword>
<evidence type="ECO:0000313" key="5">
    <source>
        <dbReference type="Proteomes" id="UP000317496"/>
    </source>
</evidence>
<dbReference type="Gene3D" id="1.25.40.10">
    <property type="entry name" value="Tetratricopeptide repeat domain"/>
    <property type="match status" value="1"/>
</dbReference>
<dbReference type="RefSeq" id="WP_144069808.1">
    <property type="nucleotide sequence ID" value="NZ_CP041636.1"/>
</dbReference>
<dbReference type="PANTHER" id="PTHR45586:SF1">
    <property type="entry name" value="LIPOPOLYSACCHARIDE ASSEMBLY PROTEIN B"/>
    <property type="match status" value="1"/>
</dbReference>
<dbReference type="InterPro" id="IPR011990">
    <property type="entry name" value="TPR-like_helical_dom_sf"/>
</dbReference>
<evidence type="ECO:0000256" key="1">
    <source>
        <dbReference type="ARBA" id="ARBA00022737"/>
    </source>
</evidence>
<evidence type="ECO:0000313" key="4">
    <source>
        <dbReference type="EMBL" id="QDO98827.1"/>
    </source>
</evidence>
<proteinExistence type="predicted"/>
<gene>
    <name evidence="4" type="ORF">FNB15_16795</name>
</gene>
<feature type="repeat" description="TPR" evidence="3">
    <location>
        <begin position="188"/>
        <end position="221"/>
    </location>
</feature>
<keyword evidence="2 3" id="KW-0802">TPR repeat</keyword>
<dbReference type="OrthoDB" id="6193797at2"/>
<evidence type="ECO:0000256" key="2">
    <source>
        <dbReference type="ARBA" id="ARBA00022803"/>
    </source>
</evidence>
<dbReference type="Proteomes" id="UP000317496">
    <property type="component" value="Chromosome"/>
</dbReference>
<feature type="repeat" description="TPR" evidence="3">
    <location>
        <begin position="52"/>
        <end position="85"/>
    </location>
</feature>
<reference evidence="4 5" key="1">
    <citation type="submission" date="2019-07" db="EMBL/GenBank/DDBJ databases">
        <title>Genome sequencing for Ferrovibrio sp. K5.</title>
        <authorList>
            <person name="Park S.-J."/>
        </authorList>
    </citation>
    <scope>NUCLEOTIDE SEQUENCE [LARGE SCALE GENOMIC DNA]</scope>
    <source>
        <strain evidence="4 5">K5</strain>
    </source>
</reference>
<name>A0A516H515_9PROT</name>
<evidence type="ECO:0000256" key="3">
    <source>
        <dbReference type="PROSITE-ProRule" id="PRU00339"/>
    </source>
</evidence>
<dbReference type="Gene3D" id="3.40.50.2000">
    <property type="entry name" value="Glycogen Phosphorylase B"/>
    <property type="match status" value="1"/>
</dbReference>
<dbReference type="Pfam" id="PF13424">
    <property type="entry name" value="TPR_12"/>
    <property type="match status" value="1"/>
</dbReference>
<dbReference type="SUPFAM" id="SSF48452">
    <property type="entry name" value="TPR-like"/>
    <property type="match status" value="1"/>
</dbReference>
<dbReference type="PROSITE" id="PS50005">
    <property type="entry name" value="TPR"/>
    <property type="match status" value="3"/>
</dbReference>
<dbReference type="KEGG" id="fer:FNB15_16795"/>
<dbReference type="InterPro" id="IPR051012">
    <property type="entry name" value="CellSynth/LPSAsmb/PSIAsmb"/>
</dbReference>
<feature type="repeat" description="TPR" evidence="3">
    <location>
        <begin position="256"/>
        <end position="289"/>
    </location>
</feature>
<dbReference type="Pfam" id="PF14559">
    <property type="entry name" value="TPR_19"/>
    <property type="match status" value="2"/>
</dbReference>
<sequence length="606" mass="65453">MSAPPPSDTMPAATAQTDLQNLQAGLEAHRRGDLPTAERLYRLVLQTAPDTLDAYNLLGRLLVQGGRVGDAIPLLRHALDRNPGQSGLWISYAEALLTYGAHEAAREAAEKARQLAPKDPDVLYVWAETQRAASAWIAAADGYRRLLAVRPDHAGAWLQLATCLQAMGDLPAAKQAAERAVQHAPQAPECHNNLGSLHAASDDHAAALPHFERALALRPNYPAALINKGASLRETGQAADAVLLLQQAMALTNGHPQAVAGLAQARHSLGQIDEARQLYRDALAREPNDAETQWNYALAALTAGDFAAGWQAYAWRWRKAMPPLPHRAWPWPVWTENDIAGKRLLIWGEQGLGDRLMLLQFLPALIEDGAKVTLETDPRLIPLLQRSFAGIDFAAEGTHADPELLQRQFDGHRPLGDLAVTAPPGKPILRADPIRSNALAGKYRGDSRDRLVGLSWRSANPTLGAAKSLSIPELAPLAAIAGLRFVCLQYGATPEEHAALRSLFGDRYIVDPGIDAKNDLAGLADQIAALDLTVTVSNITAHLAGSLGRPVWLLAPASGRSLFFYLMAEGEGTPWYAGMRIFRRSHDRGAESQLEAVAKGLELLAK</sequence>
<keyword evidence="5" id="KW-1185">Reference proteome</keyword>
<dbReference type="PANTHER" id="PTHR45586">
    <property type="entry name" value="TPR REPEAT-CONTAINING PROTEIN PA4667"/>
    <property type="match status" value="1"/>
</dbReference>
<dbReference type="SMART" id="SM00028">
    <property type="entry name" value="TPR"/>
    <property type="match status" value="7"/>
</dbReference>
<accession>A0A516H515</accession>
<organism evidence="4 5">
    <name type="scientific">Ferrovibrio terrae</name>
    <dbReference type="NCBI Taxonomy" id="2594003"/>
    <lineage>
        <taxon>Bacteria</taxon>
        <taxon>Pseudomonadati</taxon>
        <taxon>Pseudomonadota</taxon>
        <taxon>Alphaproteobacteria</taxon>
        <taxon>Rhodospirillales</taxon>
        <taxon>Rhodospirillaceae</taxon>
        <taxon>Ferrovibrio</taxon>
    </lineage>
</organism>
<protein>
    <submittedName>
        <fullName evidence="4">Tetratricopeptide repeat protein</fullName>
    </submittedName>
</protein>